<gene>
    <name evidence="3" type="ORF">E6O75_ATG04979</name>
</gene>
<dbReference type="GO" id="GO:0003676">
    <property type="term" value="F:nucleic acid binding"/>
    <property type="evidence" value="ECO:0007669"/>
    <property type="project" value="InterPro"/>
</dbReference>
<feature type="compositionally biased region" description="Polar residues" evidence="1">
    <location>
        <begin position="1"/>
        <end position="18"/>
    </location>
</feature>
<keyword evidence="4" id="KW-1185">Reference proteome</keyword>
<dbReference type="SMART" id="SM00443">
    <property type="entry name" value="G_patch"/>
    <property type="match status" value="1"/>
</dbReference>
<dbReference type="PANTHER" id="PTHR20923">
    <property type="entry name" value="BAT4 PROTEIN-RELATED"/>
    <property type="match status" value="1"/>
</dbReference>
<reference evidence="3 4" key="1">
    <citation type="submission" date="2019-04" db="EMBL/GenBank/DDBJ databases">
        <title>High contiguity whole genome sequence and gene annotation resource for two Venturia nashicola isolates.</title>
        <authorList>
            <person name="Prokchorchik M."/>
            <person name="Won K."/>
            <person name="Lee Y."/>
            <person name="Choi E.D."/>
            <person name="Segonzac C."/>
            <person name="Sohn K.H."/>
        </authorList>
    </citation>
    <scope>NUCLEOTIDE SEQUENCE [LARGE SCALE GENOMIC DNA]</scope>
    <source>
        <strain evidence="3 4">PRI2</strain>
    </source>
</reference>
<dbReference type="STRING" id="86259.A0A4Z1P4V2"/>
<evidence type="ECO:0000259" key="2">
    <source>
        <dbReference type="PROSITE" id="PS50174"/>
    </source>
</evidence>
<organism evidence="3 4">
    <name type="scientific">Venturia nashicola</name>
    <dbReference type="NCBI Taxonomy" id="86259"/>
    <lineage>
        <taxon>Eukaryota</taxon>
        <taxon>Fungi</taxon>
        <taxon>Dikarya</taxon>
        <taxon>Ascomycota</taxon>
        <taxon>Pezizomycotina</taxon>
        <taxon>Dothideomycetes</taxon>
        <taxon>Pleosporomycetidae</taxon>
        <taxon>Venturiales</taxon>
        <taxon>Venturiaceae</taxon>
        <taxon>Venturia</taxon>
    </lineage>
</organism>
<comment type="caution">
    <text evidence="3">The sequence shown here is derived from an EMBL/GenBank/DDBJ whole genome shotgun (WGS) entry which is preliminary data.</text>
</comment>
<feature type="domain" description="G-patch" evidence="2">
    <location>
        <begin position="143"/>
        <end position="191"/>
    </location>
</feature>
<protein>
    <submittedName>
        <fullName evidence="3">ADP-ribosylation factor</fullName>
    </submittedName>
</protein>
<dbReference type="Pfam" id="PF01585">
    <property type="entry name" value="G-patch"/>
    <property type="match status" value="1"/>
</dbReference>
<evidence type="ECO:0000313" key="4">
    <source>
        <dbReference type="Proteomes" id="UP000298493"/>
    </source>
</evidence>
<accession>A0A4Z1P4V2</accession>
<feature type="compositionally biased region" description="Basic and acidic residues" evidence="1">
    <location>
        <begin position="21"/>
        <end position="32"/>
    </location>
</feature>
<dbReference type="InterPro" id="IPR039146">
    <property type="entry name" value="GPANK1"/>
</dbReference>
<sequence>MTSTPIESWTPGTGSNSIVIEDDKNGPEKNKTYDEEIETYTVPLREPLYYGAGVKKQGIKFVPASTPSIATETSKPSNVGNRYLEIVFGKKATSDKEQAATTAESTCNICRLPVNSATAVAHETSLAHQVCLEHIHPPSAIDRSRKGTAYLQDMGWDPDSRLGLGASGDGRLYPIQPKEKVDRSGIGIPLVSKTATPRVEKKLLNPKELRKLEAEKKRRNQRLHDMFYTDDRVARYLGPDV</sequence>
<dbReference type="InterPro" id="IPR000467">
    <property type="entry name" value="G_patch_dom"/>
</dbReference>
<evidence type="ECO:0000313" key="3">
    <source>
        <dbReference type="EMBL" id="TID21584.1"/>
    </source>
</evidence>
<dbReference type="AlphaFoldDB" id="A0A4Z1P4V2"/>
<dbReference type="Proteomes" id="UP000298493">
    <property type="component" value="Unassembled WGS sequence"/>
</dbReference>
<feature type="region of interest" description="Disordered" evidence="1">
    <location>
        <begin position="1"/>
        <end position="32"/>
    </location>
</feature>
<name>A0A4Z1P4V2_9PEZI</name>
<proteinExistence type="predicted"/>
<dbReference type="PROSITE" id="PS50174">
    <property type="entry name" value="G_PATCH"/>
    <property type="match status" value="1"/>
</dbReference>
<evidence type="ECO:0000256" key="1">
    <source>
        <dbReference type="SAM" id="MobiDB-lite"/>
    </source>
</evidence>
<dbReference type="EMBL" id="SNSC02000009">
    <property type="protein sequence ID" value="TID21584.1"/>
    <property type="molecule type" value="Genomic_DNA"/>
</dbReference>
<dbReference type="PANTHER" id="PTHR20923:SF1">
    <property type="entry name" value="G PATCH DOMAIN AND ANKYRIN REPEAT-CONTAINING PROTEIN 1"/>
    <property type="match status" value="1"/>
</dbReference>